<evidence type="ECO:0000256" key="2">
    <source>
        <dbReference type="ARBA" id="ARBA00008034"/>
    </source>
</evidence>
<keyword evidence="3 6" id="KW-0812">Transmembrane</keyword>
<name>A0A455T0M7_9CHLR</name>
<dbReference type="EMBL" id="AP019377">
    <property type="protein sequence ID" value="BBH93408.1"/>
    <property type="molecule type" value="Genomic_DNA"/>
</dbReference>
<evidence type="ECO:0000256" key="1">
    <source>
        <dbReference type="ARBA" id="ARBA00004141"/>
    </source>
</evidence>
<feature type="transmembrane region" description="Helical" evidence="7">
    <location>
        <begin position="62"/>
        <end position="82"/>
    </location>
</feature>
<feature type="transmembrane region" description="Helical" evidence="7">
    <location>
        <begin position="129"/>
        <end position="149"/>
    </location>
</feature>
<evidence type="ECO:0000256" key="7">
    <source>
        <dbReference type="SAM" id="Phobius"/>
    </source>
</evidence>
<feature type="transmembrane region" description="Helical" evidence="7">
    <location>
        <begin position="244"/>
        <end position="263"/>
    </location>
</feature>
<feature type="transmembrane region" description="Helical" evidence="7">
    <location>
        <begin position="88"/>
        <end position="108"/>
    </location>
</feature>
<organism evidence="8">
    <name type="scientific">Thermogemmatispora argillosa</name>
    <dbReference type="NCBI Taxonomy" id="2045280"/>
    <lineage>
        <taxon>Bacteria</taxon>
        <taxon>Bacillati</taxon>
        <taxon>Chloroflexota</taxon>
        <taxon>Ktedonobacteria</taxon>
        <taxon>Thermogemmatisporales</taxon>
        <taxon>Thermogemmatisporaceae</taxon>
        <taxon>Thermogemmatispora</taxon>
    </lineage>
</organism>
<dbReference type="SUPFAM" id="SSF81345">
    <property type="entry name" value="ABC transporter involved in vitamin B12 uptake, BtuC"/>
    <property type="match status" value="1"/>
</dbReference>
<feature type="transmembrane region" description="Helical" evidence="7">
    <location>
        <begin position="12"/>
        <end position="32"/>
    </location>
</feature>
<dbReference type="Gene3D" id="1.10.3470.10">
    <property type="entry name" value="ABC transporter involved in vitamin B12 uptake, BtuC"/>
    <property type="match status" value="1"/>
</dbReference>
<evidence type="ECO:0000313" key="8">
    <source>
        <dbReference type="EMBL" id="BBH93408.1"/>
    </source>
</evidence>
<dbReference type="GO" id="GO:0043190">
    <property type="term" value="C:ATP-binding cassette (ABC) transporter complex"/>
    <property type="evidence" value="ECO:0007669"/>
    <property type="project" value="InterPro"/>
</dbReference>
<comment type="subcellular location">
    <subcellularLocation>
        <location evidence="6">Cell membrane</location>
        <topology evidence="6">Multi-pass membrane protein</topology>
    </subcellularLocation>
    <subcellularLocation>
        <location evidence="1">Membrane</location>
        <topology evidence="1">Multi-pass membrane protein</topology>
    </subcellularLocation>
</comment>
<dbReference type="PANTHER" id="PTHR30477">
    <property type="entry name" value="ABC-TRANSPORTER METAL-BINDING PROTEIN"/>
    <property type="match status" value="1"/>
</dbReference>
<proteinExistence type="inferred from homology"/>
<dbReference type="GO" id="GO:0055085">
    <property type="term" value="P:transmembrane transport"/>
    <property type="evidence" value="ECO:0007669"/>
    <property type="project" value="InterPro"/>
</dbReference>
<comment type="similarity">
    <text evidence="2 6">Belongs to the ABC-3 integral membrane protein family.</text>
</comment>
<evidence type="ECO:0000256" key="5">
    <source>
        <dbReference type="ARBA" id="ARBA00023136"/>
    </source>
</evidence>
<evidence type="ECO:0000256" key="4">
    <source>
        <dbReference type="ARBA" id="ARBA00022989"/>
    </source>
</evidence>
<keyword evidence="6" id="KW-0813">Transport</keyword>
<dbReference type="GO" id="GO:0010043">
    <property type="term" value="P:response to zinc ion"/>
    <property type="evidence" value="ECO:0007669"/>
    <property type="project" value="TreeGrafter"/>
</dbReference>
<keyword evidence="5 7" id="KW-0472">Membrane</keyword>
<dbReference type="InterPro" id="IPR037294">
    <property type="entry name" value="ABC_BtuC-like"/>
</dbReference>
<evidence type="ECO:0000256" key="6">
    <source>
        <dbReference type="RuleBase" id="RU003943"/>
    </source>
</evidence>
<feature type="transmembrane region" description="Helical" evidence="7">
    <location>
        <begin position="169"/>
        <end position="202"/>
    </location>
</feature>
<reference evidence="8" key="1">
    <citation type="submission" date="2018-12" db="EMBL/GenBank/DDBJ databases">
        <title>Novel natural products biosynthetic potential of the class Ktedonobacteria.</title>
        <authorList>
            <person name="Zheng Y."/>
            <person name="Saitou A."/>
            <person name="Wang C.M."/>
            <person name="Toyoda A."/>
            <person name="Minakuchi Y."/>
            <person name="Sekiguchi Y."/>
            <person name="Ueda K."/>
            <person name="Takano H."/>
            <person name="Sakai Y."/>
            <person name="Yokota A."/>
            <person name="Yabe S."/>
        </authorList>
    </citation>
    <scope>NUCLEOTIDE SEQUENCE</scope>
    <source>
        <strain evidence="8">A3-2</strain>
    </source>
</reference>
<dbReference type="PANTHER" id="PTHR30477:SF13">
    <property type="entry name" value="IRON TRANSPORT SYSTEM MEMBRANE PROTEIN HI_0360-RELATED"/>
    <property type="match status" value="1"/>
</dbReference>
<dbReference type="Pfam" id="PF00950">
    <property type="entry name" value="ABC-3"/>
    <property type="match status" value="1"/>
</dbReference>
<keyword evidence="4 7" id="KW-1133">Transmembrane helix</keyword>
<dbReference type="InterPro" id="IPR001626">
    <property type="entry name" value="ABC_TroCD"/>
</dbReference>
<protein>
    <submittedName>
        <fullName evidence="8">ABC transporter permease</fullName>
    </submittedName>
</protein>
<dbReference type="AlphaFoldDB" id="A0A455T0M7"/>
<gene>
    <name evidence="8" type="ORF">KTA_16070</name>
</gene>
<feature type="transmembrane region" description="Helical" evidence="7">
    <location>
        <begin position="214"/>
        <end position="238"/>
    </location>
</feature>
<evidence type="ECO:0000256" key="3">
    <source>
        <dbReference type="ARBA" id="ARBA00022692"/>
    </source>
</evidence>
<sequence length="283" mass="29748">MISLLSYPFIQNAFLAGTCIAIVAAVTGYFLLLRGLTFAGHALPNIGFAGAAGAVLLGLDPLFGLLAFTIGAAIGIGLLGRNLRERDLAIGLSMTFALALGLLFLSLYSGYAERVYSILFGTILGISRLDVLLSFCVSLLILVSILLLFRPLLFSSYDPEVAAARGVPVRLLAIAFLVLVALTIAIAVQIVGALLVFTLLVGPAATAGRLALRPAAVILLAILLGLLYTWLGILLAVLSATIPVSFFIALLSFMVYVPVRFGAGIFRRHPGRPQAPASDPPSR</sequence>
<accession>A0A455T0M7</accession>